<keyword evidence="1" id="KW-0677">Repeat</keyword>
<feature type="domain" description="Nephrocystin 3-like N-terminal" evidence="2">
    <location>
        <begin position="47"/>
        <end position="103"/>
    </location>
</feature>
<proteinExistence type="predicted"/>
<evidence type="ECO:0000313" key="4">
    <source>
        <dbReference type="Proteomes" id="UP000193689"/>
    </source>
</evidence>
<gene>
    <name evidence="3" type="ORF">BCR38DRAFT_408827</name>
</gene>
<evidence type="ECO:0000256" key="1">
    <source>
        <dbReference type="ARBA" id="ARBA00022737"/>
    </source>
</evidence>
<dbReference type="RefSeq" id="XP_040716235.1">
    <property type="nucleotide sequence ID" value="XM_040858306.1"/>
</dbReference>
<dbReference type="Pfam" id="PF24883">
    <property type="entry name" value="NPHP3_N"/>
    <property type="match status" value="1"/>
</dbReference>
<dbReference type="OrthoDB" id="5086500at2759"/>
<evidence type="ECO:0000259" key="2">
    <source>
        <dbReference type="Pfam" id="PF24883"/>
    </source>
</evidence>
<dbReference type="InterPro" id="IPR056884">
    <property type="entry name" value="NPHP3-like_N"/>
</dbReference>
<comment type="caution">
    <text evidence="3">The sequence shown here is derived from an EMBL/GenBank/DDBJ whole genome shotgun (WGS) entry which is preliminary data.</text>
</comment>
<keyword evidence="4" id="KW-1185">Reference proteome</keyword>
<name>A0A1Y2E0L6_9PEZI</name>
<sequence>MDMMDFDKTTDPGCERILHYLKELSQKDGVLKCGTEEARSRKRPLRTFLPWLASDGSLFWISGKASSGKSTLMQHLHENSGAIRKSSRACKTSVTVAAFSFVDEGTGVPRGSSANVNLEHHLPLTLAETPMRITYQILKVDRHYKGRLSRELHQVRPSYVPDEKVGPFIRCSSDGKLSTTPSFVGFASNPRVRELGAFNPDVKRCGNKTIGFNKKWMD</sequence>
<dbReference type="Proteomes" id="UP000193689">
    <property type="component" value="Unassembled WGS sequence"/>
</dbReference>
<accession>A0A1Y2E0L6</accession>
<dbReference type="EMBL" id="MCFJ01000006">
    <property type="protein sequence ID" value="ORY65083.1"/>
    <property type="molecule type" value="Genomic_DNA"/>
</dbReference>
<protein>
    <recommendedName>
        <fullName evidence="2">Nephrocystin 3-like N-terminal domain-containing protein</fullName>
    </recommendedName>
</protein>
<dbReference type="AlphaFoldDB" id="A0A1Y2E0L6"/>
<dbReference type="GeneID" id="63774518"/>
<reference evidence="3 4" key="1">
    <citation type="submission" date="2016-07" db="EMBL/GenBank/DDBJ databases">
        <title>Pervasive Adenine N6-methylation of Active Genes in Fungi.</title>
        <authorList>
            <consortium name="DOE Joint Genome Institute"/>
            <person name="Mondo S.J."/>
            <person name="Dannebaum R.O."/>
            <person name="Kuo R.C."/>
            <person name="Labutti K."/>
            <person name="Haridas S."/>
            <person name="Kuo A."/>
            <person name="Salamov A."/>
            <person name="Ahrendt S.R."/>
            <person name="Lipzen A."/>
            <person name="Sullivan W."/>
            <person name="Andreopoulos W.B."/>
            <person name="Clum A."/>
            <person name="Lindquist E."/>
            <person name="Daum C."/>
            <person name="Ramamoorthy G.K."/>
            <person name="Gryganskyi A."/>
            <person name="Culley D."/>
            <person name="Magnuson J.K."/>
            <person name="James T.Y."/>
            <person name="O'Malley M.A."/>
            <person name="Stajich J.E."/>
            <person name="Spatafora J.W."/>
            <person name="Visel A."/>
            <person name="Grigoriev I.V."/>
        </authorList>
    </citation>
    <scope>NUCLEOTIDE SEQUENCE [LARGE SCALE GENOMIC DNA]</scope>
    <source>
        <strain evidence="3 4">CBS 129021</strain>
    </source>
</reference>
<evidence type="ECO:0000313" key="3">
    <source>
        <dbReference type="EMBL" id="ORY65083.1"/>
    </source>
</evidence>
<organism evidence="3 4">
    <name type="scientific">Pseudomassariella vexata</name>
    <dbReference type="NCBI Taxonomy" id="1141098"/>
    <lineage>
        <taxon>Eukaryota</taxon>
        <taxon>Fungi</taxon>
        <taxon>Dikarya</taxon>
        <taxon>Ascomycota</taxon>
        <taxon>Pezizomycotina</taxon>
        <taxon>Sordariomycetes</taxon>
        <taxon>Xylariomycetidae</taxon>
        <taxon>Amphisphaeriales</taxon>
        <taxon>Pseudomassariaceae</taxon>
        <taxon>Pseudomassariella</taxon>
    </lineage>
</organism>
<dbReference type="InParanoid" id="A0A1Y2E0L6"/>